<evidence type="ECO:0000313" key="2">
    <source>
        <dbReference type="Proteomes" id="UP000606974"/>
    </source>
</evidence>
<proteinExistence type="predicted"/>
<organism evidence="1 2">
    <name type="scientific">Endocarpon pusillum</name>
    <dbReference type="NCBI Taxonomy" id="364733"/>
    <lineage>
        <taxon>Eukaryota</taxon>
        <taxon>Fungi</taxon>
        <taxon>Dikarya</taxon>
        <taxon>Ascomycota</taxon>
        <taxon>Pezizomycotina</taxon>
        <taxon>Eurotiomycetes</taxon>
        <taxon>Chaetothyriomycetidae</taxon>
        <taxon>Verrucariales</taxon>
        <taxon>Verrucariaceae</taxon>
        <taxon>Endocarpon</taxon>
    </lineage>
</organism>
<gene>
    <name evidence="1" type="ORF">GJ744_002209</name>
</gene>
<protein>
    <submittedName>
        <fullName evidence="1">Uncharacterized protein</fullName>
    </submittedName>
</protein>
<reference evidence="1" key="1">
    <citation type="submission" date="2020-02" db="EMBL/GenBank/DDBJ databases">
        <authorList>
            <person name="Palmer J.M."/>
        </authorList>
    </citation>
    <scope>NUCLEOTIDE SEQUENCE</scope>
    <source>
        <strain evidence="1">EPUS1.4</strain>
        <tissue evidence="1">Thallus</tissue>
    </source>
</reference>
<dbReference type="EMBL" id="JAACFV010000137">
    <property type="protein sequence ID" value="KAF7504472.1"/>
    <property type="molecule type" value="Genomic_DNA"/>
</dbReference>
<sequence length="153" mass="16757">MASRLKRQSSSTQVFSLSFSNYFHGTDHSNFIYLSSGSAVYYSSLAPSNGVQLHHPLPIPNLNPILIPFPKFSRMQSLLTLLTLFRPLYETIIPNEYNTAQLLSAFLAGCPAIIGTARAIIEAHTTNKSNFKLSGIERGAGDVVYAYLGRSAS</sequence>
<dbReference type="Proteomes" id="UP000606974">
    <property type="component" value="Unassembled WGS sequence"/>
</dbReference>
<dbReference type="AlphaFoldDB" id="A0A8H7AC80"/>
<comment type="caution">
    <text evidence="1">The sequence shown here is derived from an EMBL/GenBank/DDBJ whole genome shotgun (WGS) entry which is preliminary data.</text>
</comment>
<keyword evidence="2" id="KW-1185">Reference proteome</keyword>
<accession>A0A8H7AC80</accession>
<evidence type="ECO:0000313" key="1">
    <source>
        <dbReference type="EMBL" id="KAF7504472.1"/>
    </source>
</evidence>
<name>A0A8H7AC80_9EURO</name>